<evidence type="ECO:0000256" key="1">
    <source>
        <dbReference type="SAM" id="Coils"/>
    </source>
</evidence>
<feature type="coiled-coil region" evidence="1">
    <location>
        <begin position="73"/>
        <end position="103"/>
    </location>
</feature>
<reference evidence="3 4" key="1">
    <citation type="submission" date="2018-07" db="EMBL/GenBank/DDBJ databases">
        <title>Genomic Encyclopedia of Type Strains, Phase IV (KMG-IV): sequencing the most valuable type-strain genomes for metagenomic binning, comparative biology and taxonomic classification.</title>
        <authorList>
            <person name="Goeker M."/>
        </authorList>
    </citation>
    <scope>NUCLEOTIDE SEQUENCE [LARGE SCALE GENOMIC DNA]</scope>
    <source>
        <strain evidence="3 4">DSM 16500</strain>
    </source>
</reference>
<feature type="coiled-coil region" evidence="1">
    <location>
        <begin position="150"/>
        <end position="177"/>
    </location>
</feature>
<feature type="region of interest" description="Disordered" evidence="2">
    <location>
        <begin position="1"/>
        <end position="28"/>
    </location>
</feature>
<dbReference type="Proteomes" id="UP000254720">
    <property type="component" value="Unassembled WGS sequence"/>
</dbReference>
<organism evidence="3 4">
    <name type="scientific">Aquicella lusitana</name>
    <dbReference type="NCBI Taxonomy" id="254246"/>
    <lineage>
        <taxon>Bacteria</taxon>
        <taxon>Pseudomonadati</taxon>
        <taxon>Pseudomonadota</taxon>
        <taxon>Gammaproteobacteria</taxon>
        <taxon>Legionellales</taxon>
        <taxon>Coxiellaceae</taxon>
        <taxon>Aquicella</taxon>
    </lineage>
</organism>
<evidence type="ECO:0000313" key="3">
    <source>
        <dbReference type="EMBL" id="RDI45186.1"/>
    </source>
</evidence>
<feature type="compositionally biased region" description="Basic and acidic residues" evidence="2">
    <location>
        <begin position="1"/>
        <end position="11"/>
    </location>
</feature>
<dbReference type="RefSeq" id="WP_114834052.1">
    <property type="nucleotide sequence ID" value="NZ_LR699114.1"/>
</dbReference>
<protein>
    <submittedName>
        <fullName evidence="3">Uncharacterized protein</fullName>
    </submittedName>
</protein>
<accession>A0A370GPL1</accession>
<dbReference type="OrthoDB" id="5657195at2"/>
<comment type="caution">
    <text evidence="3">The sequence shown here is derived from an EMBL/GenBank/DDBJ whole genome shotgun (WGS) entry which is preliminary data.</text>
</comment>
<dbReference type="EMBL" id="QQAX01000007">
    <property type="protein sequence ID" value="RDI45186.1"/>
    <property type="molecule type" value="Genomic_DNA"/>
</dbReference>
<gene>
    <name evidence="3" type="ORF">C8D86_10765</name>
</gene>
<feature type="compositionally biased region" description="Basic and acidic residues" evidence="2">
    <location>
        <begin position="490"/>
        <end position="503"/>
    </location>
</feature>
<name>A0A370GPL1_9COXI</name>
<keyword evidence="1" id="KW-0175">Coiled coil</keyword>
<sequence>MESRLPLEPHKGLLSSPASEDATENKNKGTSIIDLKRVNRPSVRLFESRDFARIRENNQWELLYQEIQESDLYHELQNRIKNQTRLKREIEALNEVIHSQNDQVHSIQGSLDNVFKEIESLYCKHLSTDEANAFDKNNKGLCNKAFKAFSREEKNRMSELQQEKKALLNQKRDLQNQKFRNVDQKNDILRRLKELEDYRDLKNNFSDMGNIWLRDNTQYFDDTRLSQNCAQEFMHALYSDSKLADIIIEKHDDKVRKLKKDRMPPTNISFIVAQVNKELVCLVALSRAGDGRTDKEFLQTLDQFANQFNAESRPKIRFCVIQYSSQHYQQLIGRVARDLGSDYRPRTCGEYDYGALVAKLKHEHGRNFVIEGVTNCDLYPYRHGAKYGEQADKRSSAYKVTEPIMHSLLDDRTFILHTKPCCSACQDNRAAYLVTLNGLQQYALRLKEKASQFPPVSPIREFEIETSSLYNFFQPSPTAVQTRKTVLETGEEKKHEKKRERVAESGANPYEATIKLATEHEKKKIKVKS</sequence>
<dbReference type="AlphaFoldDB" id="A0A370GPL1"/>
<evidence type="ECO:0000313" key="4">
    <source>
        <dbReference type="Proteomes" id="UP000254720"/>
    </source>
</evidence>
<keyword evidence="4" id="KW-1185">Reference proteome</keyword>
<proteinExistence type="predicted"/>
<feature type="region of interest" description="Disordered" evidence="2">
    <location>
        <begin position="487"/>
        <end position="515"/>
    </location>
</feature>
<evidence type="ECO:0000256" key="2">
    <source>
        <dbReference type="SAM" id="MobiDB-lite"/>
    </source>
</evidence>